<dbReference type="SUPFAM" id="SSF47661">
    <property type="entry name" value="t-snare proteins"/>
    <property type="match status" value="1"/>
</dbReference>
<keyword evidence="4" id="KW-0813">Transport</keyword>
<accession>A0A099NSL4</accession>
<dbReference type="PROSITE" id="PS50192">
    <property type="entry name" value="T_SNARE"/>
    <property type="match status" value="1"/>
</dbReference>
<keyword evidence="6" id="KW-0999">Mitochondrion inner membrane</keyword>
<keyword evidence="10" id="KW-0472">Membrane</keyword>
<evidence type="ECO:0000256" key="7">
    <source>
        <dbReference type="ARBA" id="ARBA00022946"/>
    </source>
</evidence>
<evidence type="ECO:0000256" key="2">
    <source>
        <dbReference type="ARBA" id="ARBA00005882"/>
    </source>
</evidence>
<dbReference type="GO" id="GO:0005743">
    <property type="term" value="C:mitochondrial inner membrane"/>
    <property type="evidence" value="ECO:0007669"/>
    <property type="project" value="UniProtKB-SubCell"/>
</dbReference>
<dbReference type="InterPro" id="IPR010989">
    <property type="entry name" value="SNARE"/>
</dbReference>
<sequence length="382" mass="43201">IKSYHKNIVQLLNTKTKNISENFKDVLEARQRAEFAQRNRQEQLLSEVRNSGGDTGKDGIKTSVENNVPFAIRSNNLPNGIASDNPFLAGIQLQELSEQKKAQATQDAIHSYGENGNLLSLPDQNQQLLLLEEQNNQYLQERSNAVDAIESTINEVGGLFQQLATMVQEQGEVIQRIDDNVEDVSLNIQGAQRELMKYYKSNKSISTSTQMFTRSLRNSNTLRLTQAIRLNSTGPNPTPVVASVEVPETVKKITDLTQNGKQLISGAPEELSISGNRLVKIYKESKYATQNGTRNSKFWRLEWDILGKGNRWENDLTGYQSTADYMQASRLSFSEKEQAVKFAESNGWDYYVVEPKTKKFVKKEYSSNFVHSKGPLKYIFTK</sequence>
<dbReference type="InterPro" id="IPR006012">
    <property type="entry name" value="Syntaxin/epimorphin_CS"/>
</dbReference>
<dbReference type="PANTHER" id="PTHR12219">
    <property type="entry name" value="NADH-UBIQUINONE OXIDOREDUCTASE"/>
    <property type="match status" value="1"/>
</dbReference>
<evidence type="ECO:0000256" key="11">
    <source>
        <dbReference type="SAM" id="MobiDB-lite"/>
    </source>
</evidence>
<evidence type="ECO:0000313" key="14">
    <source>
        <dbReference type="Proteomes" id="UP000029867"/>
    </source>
</evidence>
<dbReference type="InterPro" id="IPR000727">
    <property type="entry name" value="T_SNARE_dom"/>
</dbReference>
<dbReference type="GO" id="GO:0006886">
    <property type="term" value="P:intracellular protein transport"/>
    <property type="evidence" value="ECO:0007669"/>
    <property type="project" value="InterPro"/>
</dbReference>
<evidence type="ECO:0000313" key="13">
    <source>
        <dbReference type="EMBL" id="KGK35585.1"/>
    </source>
</evidence>
<dbReference type="Proteomes" id="UP000029867">
    <property type="component" value="Unassembled WGS sequence"/>
</dbReference>
<evidence type="ECO:0000256" key="10">
    <source>
        <dbReference type="ARBA" id="ARBA00023136"/>
    </source>
</evidence>
<dbReference type="Gene3D" id="1.20.58.70">
    <property type="match status" value="1"/>
</dbReference>
<organism evidence="13 14">
    <name type="scientific">Pichia kudriavzevii</name>
    <name type="common">Yeast</name>
    <name type="synonym">Issatchenkia orientalis</name>
    <dbReference type="NCBI Taxonomy" id="4909"/>
    <lineage>
        <taxon>Eukaryota</taxon>
        <taxon>Fungi</taxon>
        <taxon>Dikarya</taxon>
        <taxon>Ascomycota</taxon>
        <taxon>Saccharomycotina</taxon>
        <taxon>Pichiomycetes</taxon>
        <taxon>Pichiales</taxon>
        <taxon>Pichiaceae</taxon>
        <taxon>Pichia</taxon>
    </lineage>
</organism>
<dbReference type="GO" id="GO:0016192">
    <property type="term" value="P:vesicle-mediated transport"/>
    <property type="evidence" value="ECO:0007669"/>
    <property type="project" value="InterPro"/>
</dbReference>
<dbReference type="VEuPathDB" id="FungiDB:C5L36_0A02250"/>
<dbReference type="Gene3D" id="3.30.160.190">
    <property type="entry name" value="atu1810 like domain"/>
    <property type="match status" value="1"/>
</dbReference>
<gene>
    <name evidence="13" type="ORF">JL09_g5265</name>
</gene>
<dbReference type="CDD" id="cd15844">
    <property type="entry name" value="SNARE_syntaxin5"/>
    <property type="match status" value="1"/>
</dbReference>
<evidence type="ECO:0000256" key="4">
    <source>
        <dbReference type="ARBA" id="ARBA00022448"/>
    </source>
</evidence>
<dbReference type="Pfam" id="PF05739">
    <property type="entry name" value="SNARE"/>
    <property type="match status" value="1"/>
</dbReference>
<evidence type="ECO:0000259" key="12">
    <source>
        <dbReference type="PROSITE" id="PS50192"/>
    </source>
</evidence>
<name>A0A099NSL4_PICKU</name>
<dbReference type="GO" id="GO:0022900">
    <property type="term" value="P:electron transport chain"/>
    <property type="evidence" value="ECO:0007669"/>
    <property type="project" value="InterPro"/>
</dbReference>
<dbReference type="SMART" id="SM00397">
    <property type="entry name" value="t_SNARE"/>
    <property type="match status" value="1"/>
</dbReference>
<dbReference type="InterPro" id="IPR006885">
    <property type="entry name" value="NADH_UbQ_FeS_4_mit-like"/>
</dbReference>
<comment type="subcellular location">
    <subcellularLocation>
        <location evidence="1">Mitochondrion inner membrane</location>
    </subcellularLocation>
</comment>
<comment type="similarity">
    <text evidence="3">Belongs to the syntaxin family.</text>
</comment>
<evidence type="ECO:0000256" key="1">
    <source>
        <dbReference type="ARBA" id="ARBA00004273"/>
    </source>
</evidence>
<dbReference type="PANTHER" id="PTHR12219:SF8">
    <property type="entry name" value="NADH DEHYDROGENASE [UBIQUINONE] IRON-SULFUR PROTEIN 4, MITOCHONDRIAL"/>
    <property type="match status" value="1"/>
</dbReference>
<reference evidence="14" key="1">
    <citation type="journal article" date="2014" name="Microb. Cell Fact.">
        <title>Exploiting Issatchenkia orientalis SD108 for succinic acid production.</title>
        <authorList>
            <person name="Xiao H."/>
            <person name="Shao Z."/>
            <person name="Jiang Y."/>
            <person name="Dole S."/>
            <person name="Zhao H."/>
        </authorList>
    </citation>
    <scope>NUCLEOTIDE SEQUENCE [LARGE SCALE GENOMIC DNA]</scope>
    <source>
        <strain evidence="14">SD108</strain>
    </source>
</reference>
<evidence type="ECO:0000256" key="8">
    <source>
        <dbReference type="ARBA" id="ARBA00022982"/>
    </source>
</evidence>
<evidence type="ECO:0000256" key="9">
    <source>
        <dbReference type="ARBA" id="ARBA00023128"/>
    </source>
</evidence>
<dbReference type="Pfam" id="PF04800">
    <property type="entry name" value="NDUS4"/>
    <property type="match status" value="1"/>
</dbReference>
<keyword evidence="9" id="KW-0496">Mitochondrion</keyword>
<proteinExistence type="inferred from homology"/>
<feature type="non-terminal residue" evidence="13">
    <location>
        <position position="1"/>
    </location>
</feature>
<dbReference type="eggNOG" id="KOG0812">
    <property type="taxonomic scope" value="Eukaryota"/>
</dbReference>
<keyword evidence="8" id="KW-0249">Electron transport</keyword>
<feature type="domain" description="T-SNARE coiled-coil homology" evidence="12">
    <location>
        <begin position="136"/>
        <end position="198"/>
    </location>
</feature>
<feature type="region of interest" description="Disordered" evidence="11">
    <location>
        <begin position="38"/>
        <end position="62"/>
    </location>
</feature>
<evidence type="ECO:0000256" key="6">
    <source>
        <dbReference type="ARBA" id="ARBA00022792"/>
    </source>
</evidence>
<dbReference type="EMBL" id="JQFK01000510">
    <property type="protein sequence ID" value="KGK35585.1"/>
    <property type="molecule type" value="Genomic_DNA"/>
</dbReference>
<keyword evidence="7" id="KW-0809">Transit peptide</keyword>
<evidence type="ECO:0000256" key="5">
    <source>
        <dbReference type="ARBA" id="ARBA00022660"/>
    </source>
</evidence>
<dbReference type="eggNOG" id="KOG3389">
    <property type="taxonomic scope" value="Eukaryota"/>
</dbReference>
<evidence type="ECO:0000256" key="3">
    <source>
        <dbReference type="ARBA" id="ARBA00009063"/>
    </source>
</evidence>
<comment type="caution">
    <text evidence="13">The sequence shown here is derived from an EMBL/GenBank/DDBJ whole genome shotgun (WGS) entry which is preliminary data.</text>
</comment>
<dbReference type="InterPro" id="IPR038532">
    <property type="entry name" value="NDUFS4-like_sf"/>
</dbReference>
<dbReference type="VEuPathDB" id="FungiDB:C5L36_0A02240"/>
<dbReference type="GO" id="GO:0005484">
    <property type="term" value="F:SNAP receptor activity"/>
    <property type="evidence" value="ECO:0007669"/>
    <property type="project" value="InterPro"/>
</dbReference>
<comment type="similarity">
    <text evidence="2">Belongs to the complex I NDUFS4 subunit family.</text>
</comment>
<dbReference type="PROSITE" id="PS00914">
    <property type="entry name" value="SYNTAXIN"/>
    <property type="match status" value="1"/>
</dbReference>
<dbReference type="HOGENOM" id="CLU_724738_0_0_1"/>
<protein>
    <recommendedName>
        <fullName evidence="12">t-SNARE coiled-coil homology domain-containing protein</fullName>
    </recommendedName>
</protein>
<dbReference type="AlphaFoldDB" id="A0A099NSL4"/>
<keyword evidence="5" id="KW-0679">Respiratory chain</keyword>